<reference evidence="3 4" key="1">
    <citation type="submission" date="2021-04" db="EMBL/GenBank/DDBJ databases">
        <title>Draft genome sequence of Paenibacillus cisolokensis, LC2-13A.</title>
        <authorList>
            <person name="Uke A."/>
            <person name="Chhe C."/>
            <person name="Baramee S."/>
            <person name="Kosugi A."/>
        </authorList>
    </citation>
    <scope>NUCLEOTIDE SEQUENCE [LARGE SCALE GENOMIC DNA]</scope>
    <source>
        <strain evidence="3 4">LC2-13A</strain>
    </source>
</reference>
<dbReference type="InterPro" id="IPR044927">
    <property type="entry name" value="Endonuclea_NS_2"/>
</dbReference>
<evidence type="ECO:0000313" key="3">
    <source>
        <dbReference type="EMBL" id="GIQ63267.1"/>
    </source>
</evidence>
<protein>
    <recommendedName>
        <fullName evidence="2">Type VII secretion system protein EssD-like domain-containing protein</fullName>
    </recommendedName>
</protein>
<organism evidence="3 4">
    <name type="scientific">Paenibacillus cisolokensis</name>
    <dbReference type="NCBI Taxonomy" id="1658519"/>
    <lineage>
        <taxon>Bacteria</taxon>
        <taxon>Bacillati</taxon>
        <taxon>Bacillota</taxon>
        <taxon>Bacilli</taxon>
        <taxon>Bacillales</taxon>
        <taxon>Paenibacillaceae</taxon>
        <taxon>Paenibacillus</taxon>
    </lineage>
</organism>
<proteinExistence type="predicted"/>
<evidence type="ECO:0000313" key="4">
    <source>
        <dbReference type="Proteomes" id="UP000680304"/>
    </source>
</evidence>
<keyword evidence="1" id="KW-0472">Membrane</keyword>
<dbReference type="InterPro" id="IPR044929">
    <property type="entry name" value="DNA/RNA_non-sp_Endonuclease_sf"/>
</dbReference>
<sequence length="395" mass="43930">MWNGDYQTPGWLERIHEWLGSGYRAEPLLLLMIAAAVLIDYIQLNKLKNQLPALQYEPVINPVSELLLLTWMLFKDRRQFGYLLYFYRERRELGMALLHGNAEGKARLPLLNERVYSIHGAMTIAAVALLFIIGLTAVSGWTPDGSHDTCFACLFDNLQSWWDRRSGWEKAAIIAGAFALSFPFMGVWSAIGAVSFGYGIVASGHQVADIIRHPGRLKSPEYAAAALFTLGLNRLPFGRIAAARMLPSAKGLARYEITTKAGLTYRTTLGSRGQIISVFAKIEPRHIDTGTITNDASRRFARMLGRRTDDAGHAIGNKLGGLGSRKSGNIFPQNPTVNRGAFREFEKMIAEEVLAGKDVFVRVTPKYPPGSTRPSEVLYQVRIDGETISKIFRNP</sequence>
<dbReference type="EMBL" id="BOVJ01000059">
    <property type="protein sequence ID" value="GIQ63267.1"/>
    <property type="molecule type" value="Genomic_DNA"/>
</dbReference>
<gene>
    <name evidence="3" type="ORF">PACILC2_18350</name>
</gene>
<feature type="transmembrane region" description="Helical" evidence="1">
    <location>
        <begin position="27"/>
        <end position="44"/>
    </location>
</feature>
<name>A0ABQ4N508_9BACL</name>
<keyword evidence="1" id="KW-0812">Transmembrane</keyword>
<feature type="transmembrane region" description="Helical" evidence="1">
    <location>
        <begin position="115"/>
        <end position="138"/>
    </location>
</feature>
<evidence type="ECO:0000256" key="1">
    <source>
        <dbReference type="SAM" id="Phobius"/>
    </source>
</evidence>
<keyword evidence="1" id="KW-1133">Transmembrane helix</keyword>
<dbReference type="RefSeq" id="WP_213528500.1">
    <property type="nucleotide sequence ID" value="NZ_BOVJ01000059.1"/>
</dbReference>
<feature type="transmembrane region" description="Helical" evidence="1">
    <location>
        <begin position="171"/>
        <end position="196"/>
    </location>
</feature>
<dbReference type="Proteomes" id="UP000680304">
    <property type="component" value="Unassembled WGS sequence"/>
</dbReference>
<accession>A0ABQ4N508</accession>
<feature type="domain" description="Type VII secretion system protein EssD-like" evidence="2">
    <location>
        <begin position="272"/>
        <end position="384"/>
    </location>
</feature>
<keyword evidence="4" id="KW-1185">Reference proteome</keyword>
<comment type="caution">
    <text evidence="3">The sequence shown here is derived from an EMBL/GenBank/DDBJ whole genome shotgun (WGS) entry which is preliminary data.</text>
</comment>
<dbReference type="Gene3D" id="3.40.570.10">
    <property type="entry name" value="Extracellular Endonuclease, subunit A"/>
    <property type="match status" value="1"/>
</dbReference>
<dbReference type="Pfam" id="PF13930">
    <property type="entry name" value="Endonuclea_NS_2"/>
    <property type="match status" value="1"/>
</dbReference>
<evidence type="ECO:0000259" key="2">
    <source>
        <dbReference type="Pfam" id="PF13930"/>
    </source>
</evidence>